<protein>
    <submittedName>
        <fullName evidence="11">7tm Odorant receptor</fullName>
    </submittedName>
</protein>
<accession>A0AAW1I9P5</accession>
<proteinExistence type="predicted"/>
<dbReference type="EMBL" id="JASPKY010000734">
    <property type="protein sequence ID" value="KAK9686024.1"/>
    <property type="molecule type" value="Genomic_DNA"/>
</dbReference>
<evidence type="ECO:0000256" key="9">
    <source>
        <dbReference type="ARBA" id="ARBA00023224"/>
    </source>
</evidence>
<dbReference type="GO" id="GO:0004984">
    <property type="term" value="F:olfactory receptor activity"/>
    <property type="evidence" value="ECO:0007669"/>
    <property type="project" value="InterPro"/>
</dbReference>
<keyword evidence="2" id="KW-1003">Cell membrane</keyword>
<keyword evidence="3" id="KW-0716">Sensory transduction</keyword>
<sequence length="117" mass="13676">MEQSEQMLDGKEKAENDADMDSQKLAEYAFQCLWYNRKYTDIRQCLCILIMRSQKPISITALGLFDIRQCLCILIMRSQKPISITALGLFELSYASFILVMRFTFSLYTFLDNFAEK</sequence>
<dbReference type="PANTHER" id="PTHR21137:SF35">
    <property type="entry name" value="ODORANT RECEPTOR 19A-RELATED"/>
    <property type="match status" value="1"/>
</dbReference>
<dbReference type="Proteomes" id="UP001458880">
    <property type="component" value="Unassembled WGS sequence"/>
</dbReference>
<keyword evidence="6 10" id="KW-1133">Transmembrane helix</keyword>
<evidence type="ECO:0000256" key="8">
    <source>
        <dbReference type="ARBA" id="ARBA00023170"/>
    </source>
</evidence>
<dbReference type="AlphaFoldDB" id="A0AAW1I9P5"/>
<dbReference type="PANTHER" id="PTHR21137">
    <property type="entry name" value="ODORANT RECEPTOR"/>
    <property type="match status" value="1"/>
</dbReference>
<evidence type="ECO:0000256" key="7">
    <source>
        <dbReference type="ARBA" id="ARBA00023136"/>
    </source>
</evidence>
<dbReference type="GO" id="GO:0007165">
    <property type="term" value="P:signal transduction"/>
    <property type="evidence" value="ECO:0007669"/>
    <property type="project" value="UniProtKB-KW"/>
</dbReference>
<evidence type="ECO:0000313" key="11">
    <source>
        <dbReference type="EMBL" id="KAK9686024.1"/>
    </source>
</evidence>
<evidence type="ECO:0000256" key="1">
    <source>
        <dbReference type="ARBA" id="ARBA00004651"/>
    </source>
</evidence>
<evidence type="ECO:0000256" key="10">
    <source>
        <dbReference type="SAM" id="Phobius"/>
    </source>
</evidence>
<organism evidence="11 12">
    <name type="scientific">Popillia japonica</name>
    <name type="common">Japanese beetle</name>
    <dbReference type="NCBI Taxonomy" id="7064"/>
    <lineage>
        <taxon>Eukaryota</taxon>
        <taxon>Metazoa</taxon>
        <taxon>Ecdysozoa</taxon>
        <taxon>Arthropoda</taxon>
        <taxon>Hexapoda</taxon>
        <taxon>Insecta</taxon>
        <taxon>Pterygota</taxon>
        <taxon>Neoptera</taxon>
        <taxon>Endopterygota</taxon>
        <taxon>Coleoptera</taxon>
        <taxon>Polyphaga</taxon>
        <taxon>Scarabaeiformia</taxon>
        <taxon>Scarabaeidae</taxon>
        <taxon>Rutelinae</taxon>
        <taxon>Popillia</taxon>
    </lineage>
</organism>
<dbReference type="GO" id="GO:0005886">
    <property type="term" value="C:plasma membrane"/>
    <property type="evidence" value="ECO:0007669"/>
    <property type="project" value="UniProtKB-SubCell"/>
</dbReference>
<evidence type="ECO:0000256" key="3">
    <source>
        <dbReference type="ARBA" id="ARBA00022606"/>
    </source>
</evidence>
<keyword evidence="7 10" id="KW-0472">Membrane</keyword>
<evidence type="ECO:0000256" key="6">
    <source>
        <dbReference type="ARBA" id="ARBA00022989"/>
    </source>
</evidence>
<name>A0AAW1I9P5_POPJA</name>
<dbReference type="Pfam" id="PF02949">
    <property type="entry name" value="7tm_6"/>
    <property type="match status" value="1"/>
</dbReference>
<dbReference type="InterPro" id="IPR004117">
    <property type="entry name" value="7tm6_olfct_rcpt"/>
</dbReference>
<evidence type="ECO:0000256" key="4">
    <source>
        <dbReference type="ARBA" id="ARBA00022692"/>
    </source>
</evidence>
<evidence type="ECO:0000256" key="2">
    <source>
        <dbReference type="ARBA" id="ARBA00022475"/>
    </source>
</evidence>
<evidence type="ECO:0000313" key="12">
    <source>
        <dbReference type="Proteomes" id="UP001458880"/>
    </source>
</evidence>
<comment type="caution">
    <text evidence="11">The sequence shown here is derived from an EMBL/GenBank/DDBJ whole genome shotgun (WGS) entry which is preliminary data.</text>
</comment>
<dbReference type="GO" id="GO:0005549">
    <property type="term" value="F:odorant binding"/>
    <property type="evidence" value="ECO:0007669"/>
    <property type="project" value="InterPro"/>
</dbReference>
<keyword evidence="12" id="KW-1185">Reference proteome</keyword>
<evidence type="ECO:0000256" key="5">
    <source>
        <dbReference type="ARBA" id="ARBA00022725"/>
    </source>
</evidence>
<gene>
    <name evidence="11" type="ORF">QE152_g37502</name>
</gene>
<feature type="transmembrane region" description="Helical" evidence="10">
    <location>
        <begin position="86"/>
        <end position="111"/>
    </location>
</feature>
<keyword evidence="8 11" id="KW-0675">Receptor</keyword>
<keyword evidence="9" id="KW-0807">Transducer</keyword>
<keyword evidence="5" id="KW-0552">Olfaction</keyword>
<reference evidence="11 12" key="1">
    <citation type="journal article" date="2024" name="BMC Genomics">
        <title>De novo assembly and annotation of Popillia japonica's genome with initial clues to its potential as an invasive pest.</title>
        <authorList>
            <person name="Cucini C."/>
            <person name="Boschi S."/>
            <person name="Funari R."/>
            <person name="Cardaioli E."/>
            <person name="Iannotti N."/>
            <person name="Marturano G."/>
            <person name="Paoli F."/>
            <person name="Bruttini M."/>
            <person name="Carapelli A."/>
            <person name="Frati F."/>
            <person name="Nardi F."/>
        </authorList>
    </citation>
    <scope>NUCLEOTIDE SEQUENCE [LARGE SCALE GENOMIC DNA]</scope>
    <source>
        <strain evidence="11">DMR45628</strain>
    </source>
</reference>
<comment type="subcellular location">
    <subcellularLocation>
        <location evidence="1">Cell membrane</location>
        <topology evidence="1">Multi-pass membrane protein</topology>
    </subcellularLocation>
</comment>
<keyword evidence="4 10" id="KW-0812">Transmembrane</keyword>